<dbReference type="EMBL" id="JBAKAX010000227">
    <property type="protein sequence ID" value="MEL0606572.1"/>
    <property type="molecule type" value="Genomic_DNA"/>
</dbReference>
<sequence length="72" mass="7974">GYFITRGMCQTDDAMLRLNYSTFVKHSIEKLLSAGLLAPKIKVIGQDILSNGADTCKSPSIYILFTTYVHTC</sequence>
<reference evidence="1" key="1">
    <citation type="submission" date="2024-02" db="EMBL/GenBank/DDBJ databases">
        <title>Bacteria isolated from the canopy kelp, Nereocystis luetkeana.</title>
        <authorList>
            <person name="Pfister C.A."/>
            <person name="Younker I.T."/>
            <person name="Light S.H."/>
        </authorList>
    </citation>
    <scope>NUCLEOTIDE SEQUENCE</scope>
    <source>
        <strain evidence="1">TN.2.01</strain>
    </source>
</reference>
<dbReference type="Proteomes" id="UP001374952">
    <property type="component" value="Unassembled WGS sequence"/>
</dbReference>
<keyword evidence="2" id="KW-1185">Reference proteome</keyword>
<name>A0ACC6RA41_9GAMM</name>
<accession>A0ACC6RA41</accession>
<feature type="non-terminal residue" evidence="1">
    <location>
        <position position="1"/>
    </location>
</feature>
<gene>
    <name evidence="1" type="ORF">V6250_20780</name>
</gene>
<protein>
    <submittedName>
        <fullName evidence="1">DUF2310 family Zn-ribbon-containing protein</fullName>
    </submittedName>
</protein>
<evidence type="ECO:0000313" key="2">
    <source>
        <dbReference type="Proteomes" id="UP001374952"/>
    </source>
</evidence>
<evidence type="ECO:0000313" key="1">
    <source>
        <dbReference type="EMBL" id="MEL0606572.1"/>
    </source>
</evidence>
<organism evidence="1 2">
    <name type="scientific">Pseudoalteromonas undina</name>
    <dbReference type="NCBI Taxonomy" id="43660"/>
    <lineage>
        <taxon>Bacteria</taxon>
        <taxon>Pseudomonadati</taxon>
        <taxon>Pseudomonadota</taxon>
        <taxon>Gammaproteobacteria</taxon>
        <taxon>Alteromonadales</taxon>
        <taxon>Pseudoalteromonadaceae</taxon>
        <taxon>Pseudoalteromonas</taxon>
    </lineage>
</organism>
<comment type="caution">
    <text evidence="1">The sequence shown here is derived from an EMBL/GenBank/DDBJ whole genome shotgun (WGS) entry which is preliminary data.</text>
</comment>
<proteinExistence type="predicted"/>
<feature type="non-terminal residue" evidence="1">
    <location>
        <position position="72"/>
    </location>
</feature>